<reference evidence="3 4" key="1">
    <citation type="submission" date="2020-08" db="EMBL/GenBank/DDBJ databases">
        <title>Genemic of Streptomyces polyaspartic.</title>
        <authorList>
            <person name="Liu W."/>
        </authorList>
    </citation>
    <scope>NUCLEOTIDE SEQUENCE [LARGE SCALE GENOMIC DNA]</scope>
    <source>
        <strain evidence="3 4">TRM66268-LWL</strain>
    </source>
</reference>
<evidence type="ECO:0000256" key="2">
    <source>
        <dbReference type="SAM" id="Phobius"/>
    </source>
</evidence>
<name>A0ABR7SJS9_9ACTN</name>
<dbReference type="Proteomes" id="UP000642284">
    <property type="component" value="Unassembled WGS sequence"/>
</dbReference>
<feature type="region of interest" description="Disordered" evidence="1">
    <location>
        <begin position="1"/>
        <end position="22"/>
    </location>
</feature>
<dbReference type="RefSeq" id="WP_187815544.1">
    <property type="nucleotide sequence ID" value="NZ_JACTVJ010000010.1"/>
</dbReference>
<feature type="transmembrane region" description="Helical" evidence="2">
    <location>
        <begin position="27"/>
        <end position="51"/>
    </location>
</feature>
<comment type="caution">
    <text evidence="3">The sequence shown here is derived from an EMBL/GenBank/DDBJ whole genome shotgun (WGS) entry which is preliminary data.</text>
</comment>
<keyword evidence="2" id="KW-0472">Membrane</keyword>
<accession>A0ABR7SJS9</accession>
<evidence type="ECO:0000256" key="1">
    <source>
        <dbReference type="SAM" id="MobiDB-lite"/>
    </source>
</evidence>
<keyword evidence="4" id="KW-1185">Reference proteome</keyword>
<dbReference type="EMBL" id="JACTVJ010000010">
    <property type="protein sequence ID" value="MBC9715104.1"/>
    <property type="molecule type" value="Genomic_DNA"/>
</dbReference>
<sequence>MTTRTPPTPAPSPTPPAPPPRRRVGEVAAWISAITGLLGLVLGFFGLPAVFGSPTARTATPTVTSTVTVTATPDGTQASPSESAPAVGASDVVKSLTVDIAADYGIRLADDPMRPVAQQETELYWDAGNLRVDQGAQLVLLDRKESGTYETCGTVTRFRETVFINDLSKGDRFCLLSPKGLVALAEYVEGEAVAEYVRLKFTVWNGSY</sequence>
<protein>
    <recommendedName>
        <fullName evidence="5">Serine/threonine protein kinase</fullName>
    </recommendedName>
</protein>
<organism evidence="3 4">
    <name type="scientific">Streptomyces polyasparticus</name>
    <dbReference type="NCBI Taxonomy" id="2767826"/>
    <lineage>
        <taxon>Bacteria</taxon>
        <taxon>Bacillati</taxon>
        <taxon>Actinomycetota</taxon>
        <taxon>Actinomycetes</taxon>
        <taxon>Kitasatosporales</taxon>
        <taxon>Streptomycetaceae</taxon>
        <taxon>Streptomyces</taxon>
    </lineage>
</organism>
<proteinExistence type="predicted"/>
<keyword evidence="2" id="KW-1133">Transmembrane helix</keyword>
<feature type="compositionally biased region" description="Pro residues" evidence="1">
    <location>
        <begin position="1"/>
        <end position="19"/>
    </location>
</feature>
<keyword evidence="2" id="KW-0812">Transmembrane</keyword>
<evidence type="ECO:0000313" key="4">
    <source>
        <dbReference type="Proteomes" id="UP000642284"/>
    </source>
</evidence>
<gene>
    <name evidence="3" type="ORF">H9Y04_21365</name>
</gene>
<evidence type="ECO:0000313" key="3">
    <source>
        <dbReference type="EMBL" id="MBC9715104.1"/>
    </source>
</evidence>
<evidence type="ECO:0008006" key="5">
    <source>
        <dbReference type="Google" id="ProtNLM"/>
    </source>
</evidence>